<dbReference type="AlphaFoldDB" id="A0A1I6RSF6"/>
<dbReference type="RefSeq" id="WP_092423122.1">
    <property type="nucleotide sequence ID" value="NZ_FNCL01000003.1"/>
</dbReference>
<dbReference type="EMBL" id="FOZW01000003">
    <property type="protein sequence ID" value="SFS67622.1"/>
    <property type="molecule type" value="Genomic_DNA"/>
</dbReference>
<dbReference type="OrthoDB" id="7658483at2"/>
<proteinExistence type="predicted"/>
<dbReference type="STRING" id="311180.SAMN04488050_103355"/>
<accession>A0A1I6RSF6</accession>
<evidence type="ECO:0000313" key="1">
    <source>
        <dbReference type="EMBL" id="SFS67622.1"/>
    </source>
</evidence>
<dbReference type="Proteomes" id="UP000199392">
    <property type="component" value="Unassembled WGS sequence"/>
</dbReference>
<organism evidence="1 2">
    <name type="scientific">Alloyangia pacifica</name>
    <dbReference type="NCBI Taxonomy" id="311180"/>
    <lineage>
        <taxon>Bacteria</taxon>
        <taxon>Pseudomonadati</taxon>
        <taxon>Pseudomonadota</taxon>
        <taxon>Alphaproteobacteria</taxon>
        <taxon>Rhodobacterales</taxon>
        <taxon>Roseobacteraceae</taxon>
        <taxon>Alloyangia</taxon>
    </lineage>
</organism>
<sequence length="112" mass="12514">MQVKGWHMAREDGAVTLARRNPARFDLRVETLLPPVGRLERLAHQVRQDMWRALRDLRGFAPVVRVKPCAGGVIVEAGGEVAGALPRKAVEARIAEVLEDRANRARWVTWAA</sequence>
<gene>
    <name evidence="1" type="ORF">SAMN04488050_103355</name>
</gene>
<evidence type="ECO:0000313" key="2">
    <source>
        <dbReference type="Proteomes" id="UP000199392"/>
    </source>
</evidence>
<protein>
    <submittedName>
        <fullName evidence="1">Uncharacterized protein</fullName>
    </submittedName>
</protein>
<keyword evidence="2" id="KW-1185">Reference proteome</keyword>
<reference evidence="2" key="1">
    <citation type="submission" date="2016-10" db="EMBL/GenBank/DDBJ databases">
        <authorList>
            <person name="Varghese N."/>
            <person name="Submissions S."/>
        </authorList>
    </citation>
    <scope>NUCLEOTIDE SEQUENCE [LARGE SCALE GENOMIC DNA]</scope>
    <source>
        <strain evidence="2">DSM 26894</strain>
    </source>
</reference>
<name>A0A1I6RSF6_9RHOB</name>